<sequence length="113" mass="12310">MNNNGYYGYLPPAGYPPSSFYSAPPPAAAYHAPHATRTPAVPQHVNYVTFVEPMFMEHLLKHKGTKMTVVTTAGKVEGILSGIAADHIQLTVGDNKALHIRLAQVVYFEGVPY</sequence>
<dbReference type="Proteomes" id="UP000189059">
    <property type="component" value="Unassembled WGS sequence"/>
</dbReference>
<dbReference type="KEGG" id="pib:BBD41_13355"/>
<evidence type="ECO:0000313" key="3">
    <source>
        <dbReference type="Proteomes" id="UP000189059"/>
    </source>
</evidence>
<dbReference type="RefSeq" id="WP_077570551.1">
    <property type="nucleotide sequence ID" value="NZ_CP016809.1"/>
</dbReference>
<accession>A0A1B2E0G8</accession>
<dbReference type="EMBL" id="MRVI01000002">
    <property type="protein sequence ID" value="OOC59415.1"/>
    <property type="molecule type" value="Genomic_DNA"/>
</dbReference>
<evidence type="ECO:0000313" key="1">
    <source>
        <dbReference type="EMBL" id="ANY73490.1"/>
    </source>
</evidence>
<dbReference type="OrthoDB" id="2614898at2"/>
<name>A0A1B2E0G8_9BACL</name>
<organism evidence="1">
    <name type="scientific">Paenibacillus ihbetae</name>
    <dbReference type="NCBI Taxonomy" id="1870820"/>
    <lineage>
        <taxon>Bacteria</taxon>
        <taxon>Bacillati</taxon>
        <taxon>Bacillota</taxon>
        <taxon>Bacilli</taxon>
        <taxon>Bacillales</taxon>
        <taxon>Paenibacillaceae</taxon>
        <taxon>Paenibacillus</taxon>
    </lineage>
</organism>
<reference evidence="2 3" key="2">
    <citation type="submission" date="2016-12" db="EMBL/GenBank/DDBJ databases">
        <title>Genome sequencing and description of Paenibacillus sp. nov. from high altitude lake in the Indian Trans- Himalayas.</title>
        <authorList>
            <person name="Kiran S."/>
            <person name="Swarnkar M.K."/>
            <person name="Rana A."/>
            <person name="Tewari R."/>
            <person name="Gulati A."/>
        </authorList>
    </citation>
    <scope>NUCLEOTIDE SEQUENCE [LARGE SCALE GENOMIC DNA]</scope>
    <source>
        <strain evidence="2 3">IHBB 9951</strain>
    </source>
</reference>
<reference evidence="1" key="1">
    <citation type="submission" date="2016-08" db="EMBL/GenBank/DDBJ databases">
        <title>Complete Genome Seqeunce of Paenibacillus sp. nov. IHBB 9852 from high altitute lake of Indian trans-Himalayas.</title>
        <authorList>
            <person name="Kiran S."/>
            <person name="Swarnkar M.K."/>
            <person name="Rana A."/>
            <person name="Tewari R."/>
            <person name="Gulati A."/>
        </authorList>
    </citation>
    <scope>NUCLEOTIDE SEQUENCE [LARGE SCALE GENOMIC DNA]</scope>
    <source>
        <strain evidence="1">IHBB 9852</strain>
    </source>
</reference>
<evidence type="ECO:0008006" key="4">
    <source>
        <dbReference type="Google" id="ProtNLM"/>
    </source>
</evidence>
<dbReference type="EMBL" id="CP016809">
    <property type="protein sequence ID" value="ANY73490.1"/>
    <property type="molecule type" value="Genomic_DNA"/>
</dbReference>
<gene>
    <name evidence="2" type="ORF">BBD40_27780</name>
    <name evidence="1" type="ORF">BBD41_13355</name>
</gene>
<dbReference type="Pfam" id="PF10842">
    <property type="entry name" value="DUF2642"/>
    <property type="match status" value="1"/>
</dbReference>
<proteinExistence type="predicted"/>
<keyword evidence="3" id="KW-1185">Reference proteome</keyword>
<evidence type="ECO:0000313" key="2">
    <source>
        <dbReference type="EMBL" id="OOC59415.1"/>
    </source>
</evidence>
<protein>
    <recommendedName>
        <fullName evidence="4">DUF2642 domain-containing protein</fullName>
    </recommendedName>
</protein>
<dbReference type="InterPro" id="IPR020139">
    <property type="entry name" value="DUF2642"/>
</dbReference>
<dbReference type="AlphaFoldDB" id="A0A1B2E0G8"/>